<evidence type="ECO:0000313" key="1">
    <source>
        <dbReference type="EMBL" id="CAB5221655.1"/>
    </source>
</evidence>
<organism evidence="1">
    <name type="scientific">uncultured Caudovirales phage</name>
    <dbReference type="NCBI Taxonomy" id="2100421"/>
    <lineage>
        <taxon>Viruses</taxon>
        <taxon>Duplodnaviria</taxon>
        <taxon>Heunggongvirae</taxon>
        <taxon>Uroviricota</taxon>
        <taxon>Caudoviricetes</taxon>
        <taxon>Peduoviridae</taxon>
        <taxon>Maltschvirus</taxon>
        <taxon>Maltschvirus maltsch</taxon>
    </lineage>
</organism>
<dbReference type="Pfam" id="PF13759">
    <property type="entry name" value="2OG-FeII_Oxy_5"/>
    <property type="match status" value="1"/>
</dbReference>
<dbReference type="Gene3D" id="2.60.120.620">
    <property type="entry name" value="q2cbj1_9rhob like domain"/>
    <property type="match status" value="1"/>
</dbReference>
<protein>
    <submittedName>
        <fullName evidence="1">Uncharacterized protein</fullName>
    </submittedName>
</protein>
<proteinExistence type="predicted"/>
<dbReference type="EMBL" id="LR798294">
    <property type="protein sequence ID" value="CAB5221655.1"/>
    <property type="molecule type" value="Genomic_DNA"/>
</dbReference>
<reference evidence="1" key="1">
    <citation type="submission" date="2020-05" db="EMBL/GenBank/DDBJ databases">
        <authorList>
            <person name="Chiriac C."/>
            <person name="Salcher M."/>
            <person name="Ghai R."/>
            <person name="Kavagutti S V."/>
        </authorList>
    </citation>
    <scope>NUCLEOTIDE SEQUENCE</scope>
</reference>
<accession>A0A6J7WXP0</accession>
<sequence length="222" mass="25474">MNTIPLFSSNLYTYPVDPSSYDKHGIISTVVENYNKSPNRNKWEEKNSLGVKSNLHHYYSDWGNGVFKNVDLGSLVKVYKSILPTFLDNIGIGKELEFNFKINNITVFNDNTQYMNEHHHCGKNKTVFSAVHYLQADETSSPITFTNPSSFFIYPDVQMLDPLQASIQEPNIHNSMFFDYWSIPVVEDQLIIFPAWLKHKVMPTNIAPKKHRIAVVTNISLA</sequence>
<name>A0A6J7WXP0_9CAUD</name>
<gene>
    <name evidence="1" type="ORF">UFOVP242_8</name>
</gene>
<dbReference type="InterPro" id="IPR012668">
    <property type="entry name" value="CHP02466"/>
</dbReference>